<evidence type="ECO:0000313" key="7">
    <source>
        <dbReference type="Proteomes" id="UP000242849"/>
    </source>
</evidence>
<dbReference type="PANTHER" id="PTHR12302:SF3">
    <property type="entry name" value="SERINE_THREONINE-PROTEIN KINASE 31"/>
    <property type="match status" value="1"/>
</dbReference>
<keyword evidence="2 6" id="KW-0255">Endonuclease</keyword>
<gene>
    <name evidence="6" type="ORF">SAMN05421553_3776</name>
</gene>
<evidence type="ECO:0000256" key="3">
    <source>
        <dbReference type="ARBA" id="ARBA00022801"/>
    </source>
</evidence>
<dbReference type="Pfam" id="PF05901">
    <property type="entry name" value="Excalibur"/>
    <property type="match status" value="1"/>
</dbReference>
<evidence type="ECO:0000256" key="4">
    <source>
        <dbReference type="SAM" id="SignalP"/>
    </source>
</evidence>
<keyword evidence="4" id="KW-0732">Signal</keyword>
<dbReference type="GO" id="GO:0003676">
    <property type="term" value="F:nucleic acid binding"/>
    <property type="evidence" value="ECO:0007669"/>
    <property type="project" value="InterPro"/>
</dbReference>
<feature type="chain" id="PRO_5017376633" evidence="4">
    <location>
        <begin position="21"/>
        <end position="220"/>
    </location>
</feature>
<keyword evidence="1" id="KW-0540">Nuclease</keyword>
<evidence type="ECO:0000256" key="2">
    <source>
        <dbReference type="ARBA" id="ARBA00022759"/>
    </source>
</evidence>
<accession>A0A1H5F469</accession>
<dbReference type="SUPFAM" id="SSF50199">
    <property type="entry name" value="Staphylococcal nuclease"/>
    <property type="match status" value="1"/>
</dbReference>
<proteinExistence type="predicted"/>
<dbReference type="GO" id="GO:0004519">
    <property type="term" value="F:endonuclease activity"/>
    <property type="evidence" value="ECO:0007669"/>
    <property type="project" value="UniProtKB-KW"/>
</dbReference>
<dbReference type="InterPro" id="IPR002071">
    <property type="entry name" value="Thermonucl_AS"/>
</dbReference>
<dbReference type="GO" id="GO:0016787">
    <property type="term" value="F:hydrolase activity"/>
    <property type="evidence" value="ECO:0007669"/>
    <property type="project" value="UniProtKB-KW"/>
</dbReference>
<evidence type="ECO:0000313" key="6">
    <source>
        <dbReference type="EMBL" id="SED98152.1"/>
    </source>
</evidence>
<dbReference type="Pfam" id="PF00565">
    <property type="entry name" value="SNase"/>
    <property type="match status" value="1"/>
</dbReference>
<keyword evidence="3" id="KW-0378">Hydrolase</keyword>
<sequence>MSRLILLPALLLLACCSAIAAPVTCKVVAISDGDTLTCLTAERTQIKVRLAEIDTPEKAQPYGQKSKAALSALVFGKQVTLATQAKDRYGRIVARVSAGGQDANREMVRLGAAWVYRQYSKDKSLLAVEAEAQASRRGLWALPQADIVPPWEWRKAGKQLNQQVASSKSVTASSSAYQCGAKRYCKQMTSCAEAKYHLTQCGMAGLDRDGDGKPCENVCN</sequence>
<dbReference type="OrthoDB" id="9805504at2"/>
<evidence type="ECO:0000256" key="1">
    <source>
        <dbReference type="ARBA" id="ARBA00022722"/>
    </source>
</evidence>
<reference evidence="7" key="1">
    <citation type="submission" date="2016-10" db="EMBL/GenBank/DDBJ databases">
        <authorList>
            <person name="Varghese N."/>
            <person name="Submissions S."/>
        </authorList>
    </citation>
    <scope>NUCLEOTIDE SEQUENCE [LARGE SCALE GENOMIC DNA]</scope>
    <source>
        <strain evidence="7">DSM 12111</strain>
    </source>
</reference>
<keyword evidence="7" id="KW-1185">Reference proteome</keyword>
<dbReference type="Proteomes" id="UP000242849">
    <property type="component" value="Unassembled WGS sequence"/>
</dbReference>
<dbReference type="RefSeq" id="WP_090385714.1">
    <property type="nucleotide sequence ID" value="NZ_FNSC01000001.1"/>
</dbReference>
<protein>
    <submittedName>
        <fullName evidence="6">Endonuclease YncB, thermonuclease family</fullName>
    </submittedName>
</protein>
<feature type="domain" description="TNase-like" evidence="5">
    <location>
        <begin position="21"/>
        <end position="142"/>
    </location>
</feature>
<dbReference type="SMART" id="SM00318">
    <property type="entry name" value="SNc"/>
    <property type="match status" value="1"/>
</dbReference>
<dbReference type="InterPro" id="IPR008613">
    <property type="entry name" value="Excalibur_Ca-bd_domain"/>
</dbReference>
<dbReference type="PANTHER" id="PTHR12302">
    <property type="entry name" value="EBNA2 BINDING PROTEIN P100"/>
    <property type="match status" value="1"/>
</dbReference>
<dbReference type="InterPro" id="IPR016071">
    <property type="entry name" value="Staphylococal_nuclease_OB-fold"/>
</dbReference>
<name>A0A1H5F469_PSEAG</name>
<organism evidence="6 7">
    <name type="scientific">Pseudomonas anguilliseptica</name>
    <dbReference type="NCBI Taxonomy" id="53406"/>
    <lineage>
        <taxon>Bacteria</taxon>
        <taxon>Pseudomonadati</taxon>
        <taxon>Pseudomonadota</taxon>
        <taxon>Gammaproteobacteria</taxon>
        <taxon>Pseudomonadales</taxon>
        <taxon>Pseudomonadaceae</taxon>
        <taxon>Pseudomonas</taxon>
    </lineage>
</organism>
<dbReference type="STRING" id="53406.SAMN05421553_3776"/>
<dbReference type="PROSITE" id="PS01123">
    <property type="entry name" value="TNASE_1"/>
    <property type="match status" value="1"/>
</dbReference>
<dbReference type="AlphaFoldDB" id="A0A1H5F469"/>
<evidence type="ECO:0000259" key="5">
    <source>
        <dbReference type="PROSITE" id="PS50830"/>
    </source>
</evidence>
<dbReference type="InterPro" id="IPR035437">
    <property type="entry name" value="SNase_OB-fold_sf"/>
</dbReference>
<dbReference type="Gene3D" id="2.40.50.90">
    <property type="match status" value="1"/>
</dbReference>
<feature type="signal peptide" evidence="4">
    <location>
        <begin position="1"/>
        <end position="20"/>
    </location>
</feature>
<dbReference type="EMBL" id="FNSC01000001">
    <property type="protein sequence ID" value="SED98152.1"/>
    <property type="molecule type" value="Genomic_DNA"/>
</dbReference>
<dbReference type="PROSITE" id="PS51257">
    <property type="entry name" value="PROKAR_LIPOPROTEIN"/>
    <property type="match status" value="1"/>
</dbReference>
<dbReference type="PROSITE" id="PS50830">
    <property type="entry name" value="TNASE_3"/>
    <property type="match status" value="1"/>
</dbReference>